<dbReference type="GO" id="GO:0032259">
    <property type="term" value="P:methylation"/>
    <property type="evidence" value="ECO:0007669"/>
    <property type="project" value="UniProtKB-KW"/>
</dbReference>
<feature type="domain" description="Methyltransferase type 11" evidence="1">
    <location>
        <begin position="43"/>
        <end position="138"/>
    </location>
</feature>
<dbReference type="GO" id="GO:0051741">
    <property type="term" value="F:2-methyl-6-phytyl-1,4-benzoquinone methyltransferase activity"/>
    <property type="evidence" value="ECO:0007669"/>
    <property type="project" value="InterPro"/>
</dbReference>
<dbReference type="CDD" id="cd02440">
    <property type="entry name" value="AdoMet_MTases"/>
    <property type="match status" value="1"/>
</dbReference>
<dbReference type="EMBL" id="CP000246">
    <property type="protein sequence ID" value="ABG83603.1"/>
    <property type="molecule type" value="Genomic_DNA"/>
</dbReference>
<accession>A0A0H2YSY0</accession>
<dbReference type="RefSeq" id="WP_011590093.1">
    <property type="nucleotide sequence ID" value="NC_008261.1"/>
</dbReference>
<dbReference type="STRING" id="195103.CPF_0168"/>
<name>A0A0H2YSY0_CLOP1</name>
<keyword evidence="2" id="KW-0489">Methyltransferase</keyword>
<dbReference type="AlphaFoldDB" id="A0A0H2YSY0"/>
<keyword evidence="3" id="KW-1185">Reference proteome</keyword>
<evidence type="ECO:0000313" key="3">
    <source>
        <dbReference type="Proteomes" id="UP000001823"/>
    </source>
</evidence>
<gene>
    <name evidence="2" type="ordered locus">CPF_0168</name>
</gene>
<dbReference type="InterPro" id="IPR029063">
    <property type="entry name" value="SAM-dependent_MTases_sf"/>
</dbReference>
<proteinExistence type="predicted"/>
<reference evidence="2 3" key="1">
    <citation type="journal article" date="2006" name="Genome Res.">
        <title>Skewed genomic variability in strains of the toxigenic bacterial pathogen, Clostridium perfringens.</title>
        <authorList>
            <person name="Myers G.S."/>
            <person name="Rasko D.A."/>
            <person name="Cheung J.K."/>
            <person name="Ravel J."/>
            <person name="Seshadri R."/>
            <person name="Deboy R.T."/>
            <person name="Ren Q."/>
            <person name="Varga J."/>
            <person name="Awad M.M."/>
            <person name="Brinkac L.M."/>
            <person name="Daugherty S.C."/>
            <person name="Haft D.H."/>
            <person name="Dodson R.J."/>
            <person name="Madupu R."/>
            <person name="Nelson W.C."/>
            <person name="Rosovitz M.J."/>
            <person name="Sullivan S.A."/>
            <person name="Khouri H."/>
            <person name="Dimitrov G.I."/>
            <person name="Watkins K.L."/>
            <person name="Mulligan S."/>
            <person name="Benton J."/>
            <person name="Radune D."/>
            <person name="Fisher D.J."/>
            <person name="Atkins H.S."/>
            <person name="Hiscox T."/>
            <person name="Jost B.H."/>
            <person name="Billington S.J."/>
            <person name="Songer J.G."/>
            <person name="McClane B.A."/>
            <person name="Titball R.W."/>
            <person name="Rood J.I."/>
            <person name="Melville S.B."/>
            <person name="Paulsen I.T."/>
        </authorList>
    </citation>
    <scope>NUCLEOTIDE SEQUENCE [LARGE SCALE GENOMIC DNA]</scope>
    <source>
        <strain evidence="3">ATCC 13124 / DSM 756 / JCM 1290 / NCIMB 6125 / NCTC 8237 / S 107 / Type A</strain>
    </source>
</reference>
<dbReference type="InterPro" id="IPR013216">
    <property type="entry name" value="Methyltransf_11"/>
</dbReference>
<protein>
    <submittedName>
        <fullName evidence="2">Methyltransferase, UbiE/COQ5 family</fullName>
    </submittedName>
</protein>
<evidence type="ECO:0000313" key="2">
    <source>
        <dbReference type="EMBL" id="ABG83603.1"/>
    </source>
</evidence>
<organism evidence="2 3">
    <name type="scientific">Clostridium perfringens (strain ATCC 13124 / DSM 756 / JCM 1290 / NCIMB 6125 / NCTC 8237 / Type A)</name>
    <dbReference type="NCBI Taxonomy" id="195103"/>
    <lineage>
        <taxon>Bacteria</taxon>
        <taxon>Bacillati</taxon>
        <taxon>Bacillota</taxon>
        <taxon>Clostridia</taxon>
        <taxon>Eubacteriales</taxon>
        <taxon>Clostridiaceae</taxon>
        <taxon>Clostridium</taxon>
    </lineage>
</organism>
<dbReference type="SUPFAM" id="SSF53335">
    <property type="entry name" value="S-adenosyl-L-methionine-dependent methyltransferases"/>
    <property type="match status" value="1"/>
</dbReference>
<sequence length="207" mass="23466">MNSVKYFNSIAKEWNKMRVDYFKDELREMAIKSVDISNKVIADLGAGTGFISLGIAKKANIVFSLDSSKNMLKELYSSAKENEINNIYPIKGELENLPLFDDSIDLIFMNMALHHVANPDKAIKEMNRVLKSNGKVVITDVLEHKGEWAREEMFDTWLGFNYDQLINWFEKAGFKNISIKNTGLVARGESSFGEVIEPGIFMAIAKK</sequence>
<dbReference type="Proteomes" id="UP000001823">
    <property type="component" value="Chromosome"/>
</dbReference>
<dbReference type="PANTHER" id="PTHR44516:SF11">
    <property type="entry name" value="2-METHYL-6-PHYTYL-1,4-HYDROQUINONE METHYLTRANSFERASE 2, CHLOROPLASTIC"/>
    <property type="match status" value="1"/>
</dbReference>
<dbReference type="Pfam" id="PF08241">
    <property type="entry name" value="Methyltransf_11"/>
    <property type="match status" value="1"/>
</dbReference>
<dbReference type="InterPro" id="IPR044649">
    <property type="entry name" value="MPBQ/MSBQ_MT"/>
</dbReference>
<dbReference type="Gene3D" id="3.40.50.150">
    <property type="entry name" value="Vaccinia Virus protein VP39"/>
    <property type="match status" value="1"/>
</dbReference>
<dbReference type="eggNOG" id="COG2226">
    <property type="taxonomic scope" value="Bacteria"/>
</dbReference>
<dbReference type="KEGG" id="cpf:CPF_0168"/>
<dbReference type="PaxDb" id="195103-CPF_0168"/>
<evidence type="ECO:0000259" key="1">
    <source>
        <dbReference type="Pfam" id="PF08241"/>
    </source>
</evidence>
<dbReference type="HOGENOM" id="CLU_037990_1_2_9"/>
<keyword evidence="2" id="KW-0808">Transferase</keyword>
<dbReference type="PANTHER" id="PTHR44516">
    <property type="entry name" value="2-METHYL-6-PHYTYL-1,4-HYDROQUINONE METHYLTRANSFERASE, CHLOROPLASTIC"/>
    <property type="match status" value="1"/>
</dbReference>